<dbReference type="InterPro" id="IPR008763">
    <property type="entry name" value="Peptidase_S55"/>
</dbReference>
<dbReference type="EC" id="3.4.21.116" evidence="3"/>
<dbReference type="RefSeq" id="WP_242863841.1">
    <property type="nucleotide sequence ID" value="NZ_LTBA01000001.1"/>
</dbReference>
<evidence type="ECO:0000313" key="3">
    <source>
        <dbReference type="EMBL" id="KYH35705.1"/>
    </source>
</evidence>
<evidence type="ECO:0000259" key="2">
    <source>
        <dbReference type="PROSITE" id="PS51494"/>
    </source>
</evidence>
<dbReference type="NCBIfam" id="TIGR02860">
    <property type="entry name" value="spore_IV_B"/>
    <property type="match status" value="1"/>
</dbReference>
<dbReference type="InterPro" id="IPR009003">
    <property type="entry name" value="Peptidase_S1_PA"/>
</dbReference>
<organism evidence="3 4">
    <name type="scientific">Clostridium tepidiprofundi DSM 19306</name>
    <dbReference type="NCBI Taxonomy" id="1121338"/>
    <lineage>
        <taxon>Bacteria</taxon>
        <taxon>Bacillati</taxon>
        <taxon>Bacillota</taxon>
        <taxon>Clostridia</taxon>
        <taxon>Eubacteriales</taxon>
        <taxon>Clostridiaceae</taxon>
        <taxon>Clostridium</taxon>
    </lineage>
</organism>
<accession>A0A151B702</accession>
<keyword evidence="4" id="KW-1185">Reference proteome</keyword>
<dbReference type="Proteomes" id="UP000075531">
    <property type="component" value="Unassembled WGS sequence"/>
</dbReference>
<dbReference type="InterPro" id="IPR041489">
    <property type="entry name" value="PDZ_6"/>
</dbReference>
<dbReference type="EMBL" id="LTBA01000001">
    <property type="protein sequence ID" value="KYH35705.1"/>
    <property type="molecule type" value="Genomic_DNA"/>
</dbReference>
<feature type="domain" description="Peptidase S55" evidence="2">
    <location>
        <begin position="203"/>
        <end position="437"/>
    </location>
</feature>
<proteinExistence type="predicted"/>
<comment type="caution">
    <text evidence="3">The sequence shown here is derived from an EMBL/GenBank/DDBJ whole genome shotgun (WGS) entry which is preliminary data.</text>
</comment>
<dbReference type="AlphaFoldDB" id="A0A151B702"/>
<dbReference type="STRING" id="1121338.CLTEP_00980"/>
<dbReference type="PATRIC" id="fig|1121338.3.peg.100"/>
<dbReference type="GO" id="GO:0016787">
    <property type="term" value="F:hydrolase activity"/>
    <property type="evidence" value="ECO:0007669"/>
    <property type="project" value="UniProtKB-KW"/>
</dbReference>
<dbReference type="Pfam" id="PF17820">
    <property type="entry name" value="PDZ_6"/>
    <property type="match status" value="1"/>
</dbReference>
<dbReference type="InterPro" id="IPR014219">
    <property type="entry name" value="SpoIVB"/>
</dbReference>
<dbReference type="SMART" id="SM00228">
    <property type="entry name" value="PDZ"/>
    <property type="match status" value="1"/>
</dbReference>
<reference evidence="3 4" key="1">
    <citation type="submission" date="2016-02" db="EMBL/GenBank/DDBJ databases">
        <title>Genome sequence of Clostridium tepidiprofundi DSM 19306.</title>
        <authorList>
            <person name="Poehlein A."/>
            <person name="Daniel R."/>
        </authorList>
    </citation>
    <scope>NUCLEOTIDE SEQUENCE [LARGE SCALE GENOMIC DNA]</scope>
    <source>
        <strain evidence="3 4">DSM 19306</strain>
    </source>
</reference>
<keyword evidence="1" id="KW-1133">Transmembrane helix</keyword>
<protein>
    <submittedName>
        <fullName evidence="3">SpoIVB peptidase</fullName>
        <ecNumber evidence="3">3.4.21.116</ecNumber>
    </submittedName>
</protein>
<dbReference type="SUPFAM" id="SSF50494">
    <property type="entry name" value="Trypsin-like serine proteases"/>
    <property type="match status" value="1"/>
</dbReference>
<dbReference type="InterPro" id="IPR036034">
    <property type="entry name" value="PDZ_sf"/>
</dbReference>
<name>A0A151B702_9CLOT</name>
<evidence type="ECO:0000256" key="1">
    <source>
        <dbReference type="SAM" id="Phobius"/>
    </source>
</evidence>
<dbReference type="SUPFAM" id="SSF50156">
    <property type="entry name" value="PDZ domain-like"/>
    <property type="match status" value="1"/>
</dbReference>
<keyword evidence="1" id="KW-0812">Transmembrane</keyword>
<sequence length="437" mass="48273">MKIKQKMINYFLFPILIFGIFNLSILQDSHFYKWEIEDCASGGVESPPEVPMFCFSKTSSLYAYKDFSMFHKEYSSNEIMCFLNKKNNSNKNFSEIKANCKHIANKANIKSSNTKSIKDVRLYPGGQPVGIKINTKGVLVVGISDIKTDMGIKDSPAALAGIEIGDTILKINSEKINDSEDVSRVVNYNKNKQIDIQIERNGEVSIKKIKPVKSISDDKYKIGLWIRDSTSGIGTLTYYSPNNHEFAALGHGITDIDTGKIMSVRDGEIVPSTILSVKKGVRGVPGELRGIFTSEDQSLGSIKMNTECGIFGVARVNIYNRVFSTPLPVASKNEVKVGKAQIITTIDGSVPKLYDIEIEKLIKQNKPSSKSMIIRIVDKELLEKTGGIVQGMSGSPIIQDGKIVGAVTHVLVNRPDVGYGIYIEWMLRDSGILVSLN</sequence>
<keyword evidence="1" id="KW-0472">Membrane</keyword>
<dbReference type="InterPro" id="IPR001478">
    <property type="entry name" value="PDZ"/>
</dbReference>
<dbReference type="Pfam" id="PF05580">
    <property type="entry name" value="Peptidase_S55"/>
    <property type="match status" value="1"/>
</dbReference>
<dbReference type="CDD" id="cd23081">
    <property type="entry name" value="cpPDZ_EcRseP-like"/>
    <property type="match status" value="1"/>
</dbReference>
<keyword evidence="3" id="KW-0378">Hydrolase</keyword>
<evidence type="ECO:0000313" key="4">
    <source>
        <dbReference type="Proteomes" id="UP000075531"/>
    </source>
</evidence>
<feature type="transmembrane region" description="Helical" evidence="1">
    <location>
        <begin position="7"/>
        <end position="26"/>
    </location>
</feature>
<dbReference type="PROSITE" id="PS51494">
    <property type="entry name" value="SPOIVB"/>
    <property type="match status" value="1"/>
</dbReference>
<gene>
    <name evidence="3" type="primary">spoIVB</name>
    <name evidence="3" type="ORF">CLTEP_00980</name>
</gene>
<dbReference type="Gene3D" id="2.30.42.10">
    <property type="match status" value="1"/>
</dbReference>